<evidence type="ECO:0000256" key="2">
    <source>
        <dbReference type="SAM" id="SignalP"/>
    </source>
</evidence>
<feature type="compositionally biased region" description="Low complexity" evidence="1">
    <location>
        <begin position="142"/>
        <end position="163"/>
    </location>
</feature>
<dbReference type="EMBL" id="ACCL02000004">
    <property type="protein sequence ID" value="EET61862.1"/>
    <property type="molecule type" value="Genomic_DNA"/>
</dbReference>
<feature type="region of interest" description="Disordered" evidence="1">
    <location>
        <begin position="24"/>
        <end position="96"/>
    </location>
</feature>
<dbReference type="eggNOG" id="ENOG502ZFCW">
    <property type="taxonomic scope" value="Bacteria"/>
</dbReference>
<feature type="compositionally biased region" description="Low complexity" evidence="1">
    <location>
        <begin position="73"/>
        <end position="96"/>
    </location>
</feature>
<comment type="caution">
    <text evidence="3">The sequence shown here is derived from an EMBL/GenBank/DDBJ whole genome shotgun (WGS) entry which is preliminary data.</text>
</comment>
<feature type="region of interest" description="Disordered" evidence="1">
    <location>
        <begin position="140"/>
        <end position="167"/>
    </location>
</feature>
<evidence type="ECO:0008006" key="5">
    <source>
        <dbReference type="Google" id="ProtNLM"/>
    </source>
</evidence>
<keyword evidence="4" id="KW-1185">Reference proteome</keyword>
<keyword evidence="2" id="KW-0732">Signal</keyword>
<protein>
    <recommendedName>
        <fullName evidence="5">C2H2-type domain-containing protein</fullName>
    </recommendedName>
</protein>
<feature type="signal peptide" evidence="2">
    <location>
        <begin position="1"/>
        <end position="26"/>
    </location>
</feature>
<accession>C6LBQ9</accession>
<dbReference type="STRING" id="168384.SAMN05660368_00585"/>
<sequence length="230" mass="24688">MAKKGRLLFLLALCGMLSLTGCRKKAEETESETTTVSETESESETEKETEKTTEKKSQNTSVKNTTETEKTTVKASAAKPSTTGSSTQTESTAQTENSAGTAQCPYCYQQISLASNGDGTTVYSVHVAQEKAWADMYGYGDTPPANQQQTNAQQTEAQQTDAPSGGTDDSQQCGYCYQWFSVSDGSYAAHLAQENASLGLPQGTEYVQCPTCGYSFPKGSLYDNHVCVTN</sequence>
<dbReference type="OrthoDB" id="10005834at2"/>
<feature type="chain" id="PRO_5002968332" description="C2H2-type domain-containing protein" evidence="2">
    <location>
        <begin position="27"/>
        <end position="230"/>
    </location>
</feature>
<dbReference type="Proteomes" id="UP000005561">
    <property type="component" value="Unassembled WGS sequence"/>
</dbReference>
<name>C6LBQ9_9FIRM</name>
<reference evidence="3" key="1">
    <citation type="submission" date="2009-07" db="EMBL/GenBank/DDBJ databases">
        <authorList>
            <person name="Weinstock G."/>
            <person name="Sodergren E."/>
            <person name="Clifton S."/>
            <person name="Fulton L."/>
            <person name="Fulton B."/>
            <person name="Courtney L."/>
            <person name="Fronick C."/>
            <person name="Harrison M."/>
            <person name="Strong C."/>
            <person name="Farmer C."/>
            <person name="Delahaunty K."/>
            <person name="Markovic C."/>
            <person name="Hall O."/>
            <person name="Minx P."/>
            <person name="Tomlinson C."/>
            <person name="Mitreva M."/>
            <person name="Nelson J."/>
            <person name="Hou S."/>
            <person name="Wollam A."/>
            <person name="Pepin K.H."/>
            <person name="Johnson M."/>
            <person name="Bhonagiri V."/>
            <person name="Nash W.E."/>
            <person name="Warren W."/>
            <person name="Chinwalla A."/>
            <person name="Mardis E.R."/>
            <person name="Wilson R.K."/>
        </authorList>
    </citation>
    <scope>NUCLEOTIDE SEQUENCE [LARGE SCALE GENOMIC DNA]</scope>
    <source>
        <strain evidence="3">DSM 14469</strain>
    </source>
</reference>
<dbReference type="PROSITE" id="PS51257">
    <property type="entry name" value="PROKAR_LIPOPROTEIN"/>
    <property type="match status" value="1"/>
</dbReference>
<proteinExistence type="predicted"/>
<dbReference type="AlphaFoldDB" id="C6LBQ9"/>
<feature type="compositionally biased region" description="Basic and acidic residues" evidence="1">
    <location>
        <begin position="44"/>
        <end position="57"/>
    </location>
</feature>
<evidence type="ECO:0000313" key="4">
    <source>
        <dbReference type="Proteomes" id="UP000005561"/>
    </source>
</evidence>
<organism evidence="3 4">
    <name type="scientific">Marvinbryantia formatexigens DSM 14469</name>
    <dbReference type="NCBI Taxonomy" id="478749"/>
    <lineage>
        <taxon>Bacteria</taxon>
        <taxon>Bacillati</taxon>
        <taxon>Bacillota</taxon>
        <taxon>Clostridia</taxon>
        <taxon>Lachnospirales</taxon>
        <taxon>Lachnospiraceae</taxon>
        <taxon>Marvinbryantia</taxon>
    </lineage>
</organism>
<evidence type="ECO:0000313" key="3">
    <source>
        <dbReference type="EMBL" id="EET61862.1"/>
    </source>
</evidence>
<evidence type="ECO:0000256" key="1">
    <source>
        <dbReference type="SAM" id="MobiDB-lite"/>
    </source>
</evidence>
<gene>
    <name evidence="3" type="ORF">BRYFOR_06054</name>
</gene>
<dbReference type="RefSeq" id="WP_006860851.1">
    <property type="nucleotide sequence ID" value="NZ_ACCL02000004.1"/>
</dbReference>